<dbReference type="Pfam" id="PF13507">
    <property type="entry name" value="GATase_5"/>
    <property type="match status" value="1"/>
</dbReference>
<dbReference type="Pfam" id="PF02769">
    <property type="entry name" value="AIRS_C"/>
    <property type="match status" value="1"/>
</dbReference>
<keyword evidence="3" id="KW-0547">Nucleotide-binding</keyword>
<dbReference type="InterPro" id="IPR036921">
    <property type="entry name" value="PurM-like_N_sf"/>
</dbReference>
<evidence type="ECO:0000313" key="10">
    <source>
        <dbReference type="Proteomes" id="UP000294682"/>
    </source>
</evidence>
<dbReference type="Gene3D" id="3.30.1330.10">
    <property type="entry name" value="PurM-like, N-terminal domain"/>
    <property type="match status" value="2"/>
</dbReference>
<dbReference type="Proteomes" id="UP000294682">
    <property type="component" value="Unassembled WGS sequence"/>
</dbReference>
<accession>A0A9X8Y747</accession>
<protein>
    <submittedName>
        <fullName evidence="9">Phosphoribosylformylglycinamidine synthase</fullName>
    </submittedName>
</protein>
<evidence type="ECO:0000256" key="6">
    <source>
        <dbReference type="ARBA" id="ARBA00022842"/>
    </source>
</evidence>
<dbReference type="NCBIfam" id="TIGR01857">
    <property type="entry name" value="FGAM-synthase"/>
    <property type="match status" value="1"/>
</dbReference>
<dbReference type="SMART" id="SM01211">
    <property type="entry name" value="GATase_5"/>
    <property type="match status" value="1"/>
</dbReference>
<dbReference type="CDD" id="cd01740">
    <property type="entry name" value="GATase1_FGAR_AT"/>
    <property type="match status" value="1"/>
</dbReference>
<dbReference type="SUPFAM" id="SSF56042">
    <property type="entry name" value="PurM C-terminal domain-like"/>
    <property type="match status" value="2"/>
</dbReference>
<dbReference type="SUPFAM" id="SSF52317">
    <property type="entry name" value="Class I glutamine amidotransferase-like"/>
    <property type="match status" value="1"/>
</dbReference>
<dbReference type="Gene3D" id="3.90.650.10">
    <property type="entry name" value="PurM-like C-terminal domain"/>
    <property type="match status" value="1"/>
</dbReference>
<keyword evidence="4" id="KW-0658">Purine biosynthesis</keyword>
<evidence type="ECO:0000259" key="8">
    <source>
        <dbReference type="Pfam" id="PF18072"/>
    </source>
</evidence>
<feature type="domain" description="PurM-like C-terminal" evidence="7">
    <location>
        <begin position="432"/>
        <end position="584"/>
    </location>
</feature>
<evidence type="ECO:0000256" key="5">
    <source>
        <dbReference type="ARBA" id="ARBA00022840"/>
    </source>
</evidence>
<dbReference type="EMBL" id="SLUK01000016">
    <property type="protein sequence ID" value="TCL41007.1"/>
    <property type="molecule type" value="Genomic_DNA"/>
</dbReference>
<keyword evidence="5" id="KW-0067">ATP-binding</keyword>
<keyword evidence="6" id="KW-0460">Magnesium</keyword>
<dbReference type="GO" id="GO:0046872">
    <property type="term" value="F:metal ion binding"/>
    <property type="evidence" value="ECO:0007669"/>
    <property type="project" value="UniProtKB-KW"/>
</dbReference>
<dbReference type="Pfam" id="PF18072">
    <property type="entry name" value="FGAR-AT_linker"/>
    <property type="match status" value="1"/>
</dbReference>
<keyword evidence="1" id="KW-0436">Ligase</keyword>
<keyword evidence="10" id="KW-1185">Reference proteome</keyword>
<dbReference type="GO" id="GO:0005524">
    <property type="term" value="F:ATP binding"/>
    <property type="evidence" value="ECO:0007669"/>
    <property type="project" value="UniProtKB-KW"/>
</dbReference>
<organism evidence="9 10">
    <name type="scientific">Harryflintia acetispora</name>
    <dbReference type="NCBI Taxonomy" id="1849041"/>
    <lineage>
        <taxon>Bacteria</taxon>
        <taxon>Bacillati</taxon>
        <taxon>Bacillota</taxon>
        <taxon>Clostridia</taxon>
        <taxon>Eubacteriales</taxon>
        <taxon>Oscillospiraceae</taxon>
        <taxon>Harryflintia</taxon>
    </lineage>
</organism>
<feature type="domain" description="Phosphoribosylformylglycinamidine synthase linker" evidence="8">
    <location>
        <begin position="181"/>
        <end position="225"/>
    </location>
</feature>
<evidence type="ECO:0000256" key="4">
    <source>
        <dbReference type="ARBA" id="ARBA00022755"/>
    </source>
</evidence>
<dbReference type="FunFam" id="3.30.1330.10:FF:000013">
    <property type="entry name" value="Phosphoribosylformylglycinamidine synthase"/>
    <property type="match status" value="1"/>
</dbReference>
<dbReference type="CDD" id="cd02203">
    <property type="entry name" value="PurL_repeat1"/>
    <property type="match status" value="1"/>
</dbReference>
<dbReference type="AlphaFoldDB" id="A0A9X8Y747"/>
<dbReference type="RefSeq" id="WP_132085276.1">
    <property type="nucleotide sequence ID" value="NZ_SLUK01000016.1"/>
</dbReference>
<dbReference type="InterPro" id="IPR041609">
    <property type="entry name" value="PurL_linker"/>
</dbReference>
<dbReference type="InterPro" id="IPR010918">
    <property type="entry name" value="PurM-like_C_dom"/>
</dbReference>
<evidence type="ECO:0000256" key="1">
    <source>
        <dbReference type="ARBA" id="ARBA00022598"/>
    </source>
</evidence>
<dbReference type="InterPro" id="IPR036676">
    <property type="entry name" value="PurM-like_C_sf"/>
</dbReference>
<dbReference type="Gene3D" id="3.40.50.880">
    <property type="match status" value="1"/>
</dbReference>
<proteinExistence type="predicted"/>
<dbReference type="GO" id="GO:0005737">
    <property type="term" value="C:cytoplasm"/>
    <property type="evidence" value="ECO:0007669"/>
    <property type="project" value="TreeGrafter"/>
</dbReference>
<evidence type="ECO:0000313" key="9">
    <source>
        <dbReference type="EMBL" id="TCL41007.1"/>
    </source>
</evidence>
<gene>
    <name evidence="9" type="ORF">EDD78_1165</name>
</gene>
<dbReference type="GO" id="GO:0004642">
    <property type="term" value="F:phosphoribosylformylglycinamidine synthase activity"/>
    <property type="evidence" value="ECO:0007669"/>
    <property type="project" value="TreeGrafter"/>
</dbReference>
<sequence length="1235" mass="135137">MSVYRIFVEKKPAYAVASEELREDLRSALGIELHELHLLNRYDLENLSEETFSYACRTILSEPQVDDTYPACPYEELRVFAVEYLPGQFDQRADSCAQCISLATAQERPLVRTARVYAIDRSVSDQDFERIKQYLINPVESREASLARPDTLKVAYEIPTTVKTLEGFTALDEAGLHAFLDEYALAMDLDDVCFCQQYFRETERRDPTITEIRMIDTYWSDHCRHTTFSTEIGKVSIESPYIKESFEHYLRLRESLGRQEKPMTLMDLATIGAKALRAQGVLNDLDESEEINACSVKIKVDVDGEQQDWLLMFKNETHNHPTEIEPFGGAATCLGGAIRDPLSGRSYVYQAMRVTGAGDPLVPIEETLPGKLPQRKIVTTAAAGYSSYGNQIGLATGLVHEIYHPGYVAKRMEIGAVVGAAPCENVRRSRPQAGDVVLLLGGKTGRDGCGGATGSSKVHTLSSLTTCTAEVQKGNPPEERKLQRLFRNPEATRLIKCCNDFGAGGVSVAIGELADGLQINLNAVPQKYDGLDGTELAISESQERMAVVVSAEDAAAFTRLASEENLAAVQVAVVTEAPRLTMEWNGKRIVDLSREFLNSNGAKKHTDIEVASPAGRPEPALPAGANLEEKLSSFMSDLRRCSQKGLCERFDSTIGAGSVLMPFGGRYQLTPAQAMAAKIPLLRGETTTCSLMAFGYDPDVAVRSPYHSAMLAVIESVAKVVAAGGDYRHCWLTFQEYFERTKGDPKRWGKPMAALLGALEAQIRLGIASIGGKDSMSGSFEEIDVPPTLVSFAVSVGNTRRIPSPEFKGAGNNVYLLAPRYDENGLPDFESVRAVFDKMQSLIQAGRARSVWAITGGGMLEGLCKMALGNRIGFRAAEGLTMERLLSPLFGGFLFECEGSVKHAELLGVTEREYRFTLGGEKADLLTVQAAYEGKLAPVFPYLTPNGKGEVERYAYDCQRSVSPKVGIARPKVVVPVFPGTNCEYDTARAFARAGAEAQIVVLRNLSPRDIEESVQQMVRAIEGSQIIALPGGFSGGDEPDGSAKFIVSFFRNPAITEAVHGLLDQRDGLMLGICNGFQALIKLGLLPFGHIQDVDDSCPTLTYNTICRHQSMLVRTRVVTNRSPWLMKCQPDDVHTIAVSHGEGRFIASGGMLERLAENGQIATQYVDLDGNPTMDIRFNPNGSYAAIEGITSPDGRIYGKMGHTERGANDLFQNVTGFKDQPIFAGAVEYFHI</sequence>
<reference evidence="9 10" key="1">
    <citation type="submission" date="2019-03" db="EMBL/GenBank/DDBJ databases">
        <title>Genomic Encyclopedia of Type Strains, Phase IV (KMG-IV): sequencing the most valuable type-strain genomes for metagenomic binning, comparative biology and taxonomic classification.</title>
        <authorList>
            <person name="Goeker M."/>
        </authorList>
    </citation>
    <scope>NUCLEOTIDE SEQUENCE [LARGE SCALE GENOMIC DNA]</scope>
    <source>
        <strain evidence="9 10">DSM 100433</strain>
    </source>
</reference>
<name>A0A9X8Y747_9FIRM</name>
<evidence type="ECO:0000256" key="3">
    <source>
        <dbReference type="ARBA" id="ARBA00022741"/>
    </source>
</evidence>
<evidence type="ECO:0000256" key="2">
    <source>
        <dbReference type="ARBA" id="ARBA00022723"/>
    </source>
</evidence>
<dbReference type="GO" id="GO:0006164">
    <property type="term" value="P:purine nucleotide biosynthetic process"/>
    <property type="evidence" value="ECO:0007669"/>
    <property type="project" value="UniProtKB-KW"/>
</dbReference>
<keyword evidence="2" id="KW-0479">Metal-binding</keyword>
<dbReference type="InterPro" id="IPR029062">
    <property type="entry name" value="Class_I_gatase-like"/>
</dbReference>
<dbReference type="SUPFAM" id="SSF55326">
    <property type="entry name" value="PurM N-terminal domain-like"/>
    <property type="match status" value="2"/>
</dbReference>
<dbReference type="InterPro" id="IPR010141">
    <property type="entry name" value="FGAM_synthase"/>
</dbReference>
<comment type="caution">
    <text evidence="9">The sequence shown here is derived from an EMBL/GenBank/DDBJ whole genome shotgun (WGS) entry which is preliminary data.</text>
</comment>
<dbReference type="PANTHER" id="PTHR10099">
    <property type="entry name" value="PHOSPHORIBOSYLFORMYLGLYCINAMIDINE SYNTHASE"/>
    <property type="match status" value="1"/>
</dbReference>
<evidence type="ECO:0000259" key="7">
    <source>
        <dbReference type="Pfam" id="PF02769"/>
    </source>
</evidence>
<dbReference type="PANTHER" id="PTHR10099:SF1">
    <property type="entry name" value="PHOSPHORIBOSYLFORMYLGLYCINAMIDINE SYNTHASE"/>
    <property type="match status" value="1"/>
</dbReference>
<dbReference type="CDD" id="cd02204">
    <property type="entry name" value="PurL_repeat2"/>
    <property type="match status" value="1"/>
</dbReference>